<evidence type="ECO:0000256" key="6">
    <source>
        <dbReference type="ARBA" id="ARBA00023180"/>
    </source>
</evidence>
<evidence type="ECO:0000313" key="8">
    <source>
        <dbReference type="EMBL" id="RVW83574.1"/>
    </source>
</evidence>
<dbReference type="SMART" id="SM00382">
    <property type="entry name" value="AAA"/>
    <property type="match status" value="1"/>
</dbReference>
<dbReference type="Gene3D" id="3.40.462.20">
    <property type="match status" value="2"/>
</dbReference>
<dbReference type="Gene3D" id="3.40.50.300">
    <property type="entry name" value="P-loop containing nucleotide triphosphate hydrolases"/>
    <property type="match status" value="1"/>
</dbReference>
<comment type="cofactor">
    <cofactor evidence="1">
        <name>FAD</name>
        <dbReference type="ChEBI" id="CHEBI:57692"/>
    </cofactor>
</comment>
<dbReference type="Gene3D" id="3.30.43.10">
    <property type="entry name" value="Uridine Diphospho-n-acetylenolpyruvylglucosamine Reductase, domain 2"/>
    <property type="match status" value="1"/>
</dbReference>
<dbReference type="InterPro" id="IPR036318">
    <property type="entry name" value="FAD-bd_PCMH-like_sf"/>
</dbReference>
<dbReference type="SUPFAM" id="SSF56176">
    <property type="entry name" value="FAD-binding/transporter-associated domain-like"/>
    <property type="match status" value="1"/>
</dbReference>
<organism evidence="8 9">
    <name type="scientific">Vitis vinifera</name>
    <name type="common">Grape</name>
    <dbReference type="NCBI Taxonomy" id="29760"/>
    <lineage>
        <taxon>Eukaryota</taxon>
        <taxon>Viridiplantae</taxon>
        <taxon>Streptophyta</taxon>
        <taxon>Embryophyta</taxon>
        <taxon>Tracheophyta</taxon>
        <taxon>Spermatophyta</taxon>
        <taxon>Magnoliopsida</taxon>
        <taxon>eudicotyledons</taxon>
        <taxon>Gunneridae</taxon>
        <taxon>Pentapetalae</taxon>
        <taxon>rosids</taxon>
        <taxon>Vitales</taxon>
        <taxon>Vitaceae</taxon>
        <taxon>Viteae</taxon>
        <taxon>Vitis</taxon>
    </lineage>
</organism>
<dbReference type="GO" id="GO:0016491">
    <property type="term" value="F:oxidoreductase activity"/>
    <property type="evidence" value="ECO:0007669"/>
    <property type="project" value="InterPro"/>
</dbReference>
<keyword evidence="3" id="KW-0285">Flavoprotein</keyword>
<comment type="similarity">
    <text evidence="2">Belongs to the oxygen-dependent FAD-linked oxidoreductase family.</text>
</comment>
<dbReference type="Proteomes" id="UP000288805">
    <property type="component" value="Unassembled WGS sequence"/>
</dbReference>
<keyword evidence="6" id="KW-0325">Glycoprotein</keyword>
<comment type="caution">
    <text evidence="8">The sequence shown here is derived from an EMBL/GenBank/DDBJ whole genome shotgun (WGS) entry which is preliminary data.</text>
</comment>
<accession>A0A438HGJ6</accession>
<keyword evidence="5" id="KW-0274">FAD</keyword>
<dbReference type="PANTHER" id="PTHR32448">
    <property type="entry name" value="OS08G0158400 PROTEIN"/>
    <property type="match status" value="1"/>
</dbReference>
<dbReference type="Gene3D" id="3.30.465.10">
    <property type="match status" value="2"/>
</dbReference>
<dbReference type="InterPro" id="IPR012951">
    <property type="entry name" value="BBE"/>
</dbReference>
<dbReference type="InterPro" id="IPR016167">
    <property type="entry name" value="FAD-bd_PCMH_sub1"/>
</dbReference>
<evidence type="ECO:0000259" key="7">
    <source>
        <dbReference type="PROSITE" id="PS51387"/>
    </source>
</evidence>
<dbReference type="EMBL" id="QGNW01000225">
    <property type="protein sequence ID" value="RVW83574.1"/>
    <property type="molecule type" value="Genomic_DNA"/>
</dbReference>
<dbReference type="GO" id="GO:0071949">
    <property type="term" value="F:FAD binding"/>
    <property type="evidence" value="ECO:0007669"/>
    <property type="project" value="InterPro"/>
</dbReference>
<evidence type="ECO:0000256" key="5">
    <source>
        <dbReference type="ARBA" id="ARBA00022827"/>
    </source>
</evidence>
<evidence type="ECO:0000313" key="9">
    <source>
        <dbReference type="Proteomes" id="UP000288805"/>
    </source>
</evidence>
<dbReference type="InterPro" id="IPR016166">
    <property type="entry name" value="FAD-bd_PCMH"/>
</dbReference>
<name>A0A438HGJ6_VITVI</name>
<evidence type="ECO:0000256" key="4">
    <source>
        <dbReference type="ARBA" id="ARBA00022729"/>
    </source>
</evidence>
<dbReference type="CDD" id="cd00009">
    <property type="entry name" value="AAA"/>
    <property type="match status" value="1"/>
</dbReference>
<feature type="domain" description="FAD-binding PCMH-type" evidence="7">
    <location>
        <begin position="687"/>
        <end position="863"/>
    </location>
</feature>
<evidence type="ECO:0000256" key="1">
    <source>
        <dbReference type="ARBA" id="ARBA00001974"/>
    </source>
</evidence>
<dbReference type="InterPro" id="IPR016169">
    <property type="entry name" value="FAD-bd_PCMH_sub2"/>
</dbReference>
<dbReference type="AlphaFoldDB" id="A0A438HGJ6"/>
<dbReference type="Pfam" id="PF01565">
    <property type="entry name" value="FAD_binding_4"/>
    <property type="match status" value="1"/>
</dbReference>
<protein>
    <submittedName>
        <fullName evidence="8">Reticuline oxidase</fullName>
    </submittedName>
</protein>
<sequence length="1096" mass="122096">MSVTTLTFFPISKPFSIFHIHTSISLRINPWPPIRRRMVSKASHSAHLGLAVQDDFHAFLEILPCDLRNNLLNEPKRAQLLEVIYPQLCERGQQYLPYGNVEINTSPNYIVSIFWVSDFIVVGKVHKDAISCVGNKLKGKITSNLFTSPIAHYLNVKMSIILKVKVILDLGRLPEARYLGDCGGKYLRDTQVSMEELEYAQNAVGEFGGDNRAGIEGTLHRISAIRSRNGVIVGLTCRVGRAVSGHVDMIRDLLPFGESILFVGRPGVGKTTVMREIARVLSDELNRRVVIVDTSNEIGGDGDIPHAAIGGARRMQVPEPSMQHRIMIEAVENHMPEVIIVDEIGTEAEALACRSIAERGIMLIGTAHGERLENIIKNPTLSDLSVKDFLGCYFYFSSNDVPDISPIASTVLPVKLLNFPKLSVGGIETVTLGDAEARARRCQKSILERKALPTFPFLIEMRERHYWVTHWTQRSVDMLLHGKRPLVEFVQCALLHIKALQGRRPLRSRTNSVRRRNDQFEVVIERAGMIEWFSPLRRTKCYNVIILHKGCMHCRFLQGRFPILDFSNAGHVYTLCIDLSIHLSSTNDIILILVVKSLLTLYSVHLHLNSKNHSHGEVPREPAFSVHTNLHSLCCCLFCEPTDLISSCLTRHNVNNFTVLPHKQNESPAYYRLLNFSIQNLRYAVPTAPKPVAIVLPQSREQLVNTVSCCREGLFEIRVRCGGHSYEGTSSVVLDGNPFVIIDMMSLNQVLVDLESETAWVEGGATLGETYYAVAEASNVHGFSAGSCPTVGVGGHISGGGFGLLSRKYGLAADNVVDALLIDADGRLVDREAMGEDVFWAIRGGGGGVWGIVYAWRIKLLKVPETVTSCIMSRTGTKLHVAELVHKWQFIAPRLEPSFYLSVFVGAGLLGGKETGVSASFKGFYLGSRSKAMSILNRVFPELGIEIEECREMSWIESIAYFGLRNALDTLEKEPKGYVILDPYGGEMERIGSDAIAFPHRKGNLFAIQYMVAWEEDSLMSYKAAYVNYMDLDLGVMEMVNSSFSSGDPVEIARAWGEKYFLNNYERLVRVKTLIDPNNVFNNQQGIPPMLTAGFK</sequence>
<evidence type="ECO:0000256" key="2">
    <source>
        <dbReference type="ARBA" id="ARBA00005466"/>
    </source>
</evidence>
<dbReference type="SUPFAM" id="SSF52540">
    <property type="entry name" value="P-loop containing nucleoside triphosphate hydrolases"/>
    <property type="match status" value="1"/>
</dbReference>
<dbReference type="Pfam" id="PF08031">
    <property type="entry name" value="BBE"/>
    <property type="match status" value="1"/>
</dbReference>
<dbReference type="PROSITE" id="PS51387">
    <property type="entry name" value="FAD_PCMH"/>
    <property type="match status" value="1"/>
</dbReference>
<gene>
    <name evidence="8" type="primary">BBE1_3</name>
    <name evidence="8" type="ORF">CK203_039327</name>
</gene>
<dbReference type="InterPro" id="IPR027417">
    <property type="entry name" value="P-loop_NTPase"/>
</dbReference>
<dbReference type="Pfam" id="PF19568">
    <property type="entry name" value="Spore_III_AA"/>
    <property type="match status" value="1"/>
</dbReference>
<reference evidence="8 9" key="1">
    <citation type="journal article" date="2018" name="PLoS Genet.">
        <title>Population sequencing reveals clonal diversity and ancestral inbreeding in the grapevine cultivar Chardonnay.</title>
        <authorList>
            <person name="Roach M.J."/>
            <person name="Johnson D.L."/>
            <person name="Bohlmann J."/>
            <person name="van Vuuren H.J."/>
            <person name="Jones S.J."/>
            <person name="Pretorius I.S."/>
            <person name="Schmidt S.A."/>
            <person name="Borneman A.R."/>
        </authorList>
    </citation>
    <scope>NUCLEOTIDE SEQUENCE [LARGE SCALE GENOMIC DNA]</scope>
    <source>
        <strain evidence="9">cv. Chardonnay</strain>
        <tissue evidence="8">Leaf</tissue>
    </source>
</reference>
<dbReference type="InterPro" id="IPR003593">
    <property type="entry name" value="AAA+_ATPase"/>
</dbReference>
<evidence type="ECO:0000256" key="3">
    <source>
        <dbReference type="ARBA" id="ARBA00022630"/>
    </source>
</evidence>
<proteinExistence type="inferred from homology"/>
<dbReference type="InterPro" id="IPR006094">
    <property type="entry name" value="Oxid_FAD_bind_N"/>
</dbReference>
<keyword evidence="4" id="KW-0732">Signal</keyword>
<dbReference type="InterPro" id="IPR045735">
    <property type="entry name" value="Spore_III_AA_AAA+_ATPase"/>
</dbReference>